<name>A0A075MV87_9ARCH</name>
<evidence type="ECO:0008006" key="4">
    <source>
        <dbReference type="Google" id="ProtNLM"/>
    </source>
</evidence>
<dbReference type="HOGENOM" id="CLU_153619_0_0_2"/>
<keyword evidence="1" id="KW-0472">Membrane</keyword>
<dbReference type="EMBL" id="CP007174">
    <property type="protein sequence ID" value="AIF83189.1"/>
    <property type="molecule type" value="Genomic_DNA"/>
</dbReference>
<evidence type="ECO:0000313" key="2">
    <source>
        <dbReference type="EMBL" id="AIF83189.1"/>
    </source>
</evidence>
<keyword evidence="1" id="KW-1133">Transmembrane helix</keyword>
<dbReference type="STRING" id="1459636.NTE_01116"/>
<organism evidence="2 3">
    <name type="scientific">Candidatus Nitrososphaera evergladensis SR1</name>
    <dbReference type="NCBI Taxonomy" id="1459636"/>
    <lineage>
        <taxon>Archaea</taxon>
        <taxon>Nitrososphaerota</taxon>
        <taxon>Nitrososphaeria</taxon>
        <taxon>Nitrososphaerales</taxon>
        <taxon>Nitrososphaeraceae</taxon>
        <taxon>Nitrososphaera</taxon>
    </lineage>
</organism>
<dbReference type="KEGG" id="nev:NTE_01116"/>
<feature type="transmembrane region" description="Helical" evidence="1">
    <location>
        <begin position="113"/>
        <end position="135"/>
    </location>
</feature>
<evidence type="ECO:0000256" key="1">
    <source>
        <dbReference type="SAM" id="Phobius"/>
    </source>
</evidence>
<sequence length="138" mass="14699">MPFGCFCCLDRSSGIESNSLLLKVTITCVANEIIYAISFVISLIVSTVIIYIVTKLFGEKEGIGRAFLAAIIGAIVYSVSYFLFGTGWLAAIIGGFVWLLALRGLYGMGWLKSLAVAVIIWVFAAIAGLLLPTVAGPL</sequence>
<evidence type="ECO:0000313" key="3">
    <source>
        <dbReference type="Proteomes" id="UP000028194"/>
    </source>
</evidence>
<feature type="transmembrane region" description="Helical" evidence="1">
    <location>
        <begin position="66"/>
        <end position="83"/>
    </location>
</feature>
<dbReference type="AlphaFoldDB" id="A0A075MV87"/>
<protein>
    <recommendedName>
        <fullName evidence="4">Yip1 domain-containing protein</fullName>
    </recommendedName>
</protein>
<feature type="transmembrane region" description="Helical" evidence="1">
    <location>
        <begin position="33"/>
        <end position="54"/>
    </location>
</feature>
<dbReference type="Proteomes" id="UP000028194">
    <property type="component" value="Chromosome"/>
</dbReference>
<gene>
    <name evidence="2" type="ORF">NTE_01116</name>
</gene>
<keyword evidence="1" id="KW-0812">Transmembrane</keyword>
<accession>A0A075MV87</accession>
<keyword evidence="3" id="KW-1185">Reference proteome</keyword>
<feature type="transmembrane region" description="Helical" evidence="1">
    <location>
        <begin position="89"/>
        <end position="106"/>
    </location>
</feature>
<dbReference type="eggNOG" id="arCOG03769">
    <property type="taxonomic scope" value="Archaea"/>
</dbReference>
<proteinExistence type="predicted"/>
<reference evidence="2 3" key="1">
    <citation type="journal article" date="2014" name="PLoS ONE">
        <title>Genome Sequence of Candidatus Nitrososphaera evergladensis from Group I.1b Enriched from Everglades Soil Reveals Novel Genomic Features of the Ammonia-Oxidizing Archaea.</title>
        <authorList>
            <person name="Zhalnina K.V."/>
            <person name="Dias R."/>
            <person name="Leonard M.T."/>
            <person name="Dorr de Quadros P."/>
            <person name="Camargo F.A."/>
            <person name="Drew J.C."/>
            <person name="Farmerie W.G."/>
            <person name="Daroub S.H."/>
            <person name="Triplett E.W."/>
        </authorList>
    </citation>
    <scope>NUCLEOTIDE SEQUENCE [LARGE SCALE GENOMIC DNA]</scope>
    <source>
        <strain evidence="2 3">SR1</strain>
    </source>
</reference>